<dbReference type="Pfam" id="PF00005">
    <property type="entry name" value="ABC_tran"/>
    <property type="match status" value="1"/>
</dbReference>
<sequence>MSHTAPAVEATGLRKRYGTTHALDGLDLVVPRGTVHGLLGPNGAGKTTTVRVLSTLVRADAGTARVAGFDVNTQAAHVRSRIALVGQNAAVDEILTGRQNLLLFGRLSHLGSAQAARRADDLLAAFRLTEAGGRPVKQYSGGMRRRLDLAVGLLLAPSVLFLDEPTTGLDPRARAEMWDAVRALADSGTTVVLTTQYLEEADQLADAVSVVAGGKVIAQGTPDELKGRLGGDRLDVTLRHTSDLAAAAELLRRVCGAAVDTDADRARLSVPVADRVGTLGRFLREVEETGLAIEDVTVRRPTLDEVFLRLTDPDRITTEAVA</sequence>
<keyword evidence="4" id="KW-0547">Nucleotide-binding</keyword>
<evidence type="ECO:0000256" key="7">
    <source>
        <dbReference type="ARBA" id="ARBA00023136"/>
    </source>
</evidence>
<evidence type="ECO:0000256" key="2">
    <source>
        <dbReference type="ARBA" id="ARBA00022448"/>
    </source>
</evidence>
<organism evidence="11 12">
    <name type="scientific">Saccharomonospora azurea NA-128</name>
    <dbReference type="NCBI Taxonomy" id="882081"/>
    <lineage>
        <taxon>Bacteria</taxon>
        <taxon>Bacillati</taxon>
        <taxon>Actinomycetota</taxon>
        <taxon>Actinomycetes</taxon>
        <taxon>Pseudonocardiales</taxon>
        <taxon>Pseudonocardiaceae</taxon>
        <taxon>Saccharomonospora</taxon>
    </lineage>
</organism>
<dbReference type="InterPro" id="IPR027417">
    <property type="entry name" value="P-loop_NTPase"/>
</dbReference>
<dbReference type="AlphaFoldDB" id="H8GD57"/>
<evidence type="ECO:0000313" key="12">
    <source>
        <dbReference type="Proteomes" id="UP000004705"/>
    </source>
</evidence>
<evidence type="ECO:0000256" key="3">
    <source>
        <dbReference type="ARBA" id="ARBA00022475"/>
    </source>
</evidence>
<evidence type="ECO:0000256" key="4">
    <source>
        <dbReference type="ARBA" id="ARBA00022741"/>
    </source>
</evidence>
<name>H8GD57_9PSEU</name>
<dbReference type="GO" id="GO:0016887">
    <property type="term" value="F:ATP hydrolysis activity"/>
    <property type="evidence" value="ECO:0007669"/>
    <property type="project" value="InterPro"/>
</dbReference>
<evidence type="ECO:0000259" key="10">
    <source>
        <dbReference type="PROSITE" id="PS50893"/>
    </source>
</evidence>
<dbReference type="SMART" id="SM00382">
    <property type="entry name" value="AAA"/>
    <property type="match status" value="1"/>
</dbReference>
<dbReference type="NCBIfam" id="TIGR01188">
    <property type="entry name" value="drrA"/>
    <property type="match status" value="1"/>
</dbReference>
<evidence type="ECO:0000256" key="5">
    <source>
        <dbReference type="ARBA" id="ARBA00022840"/>
    </source>
</evidence>
<keyword evidence="8" id="KW-0046">Antibiotic resistance</keyword>
<dbReference type="Proteomes" id="UP000004705">
    <property type="component" value="Chromosome"/>
</dbReference>
<dbReference type="InterPro" id="IPR005894">
    <property type="entry name" value="DrrA"/>
</dbReference>
<dbReference type="InterPro" id="IPR003439">
    <property type="entry name" value="ABC_transporter-like_ATP-bd"/>
</dbReference>
<dbReference type="PROSITE" id="PS00211">
    <property type="entry name" value="ABC_TRANSPORTER_1"/>
    <property type="match status" value="1"/>
</dbReference>
<evidence type="ECO:0000313" key="11">
    <source>
        <dbReference type="EMBL" id="EHY88846.1"/>
    </source>
</evidence>
<evidence type="ECO:0000256" key="9">
    <source>
        <dbReference type="ARBA" id="ARBA00049985"/>
    </source>
</evidence>
<dbReference type="Gene3D" id="3.40.50.300">
    <property type="entry name" value="P-loop containing nucleotide triphosphate hydrolases"/>
    <property type="match status" value="1"/>
</dbReference>
<dbReference type="InterPro" id="IPR003593">
    <property type="entry name" value="AAA+_ATPase"/>
</dbReference>
<dbReference type="PANTHER" id="PTHR42711">
    <property type="entry name" value="ABC TRANSPORTER ATP-BINDING PROTEIN"/>
    <property type="match status" value="1"/>
</dbReference>
<dbReference type="PANTHER" id="PTHR42711:SF19">
    <property type="entry name" value="DOXORUBICIN RESISTANCE ATP-BINDING PROTEIN DRRA"/>
    <property type="match status" value="1"/>
</dbReference>
<keyword evidence="3" id="KW-1003">Cell membrane</keyword>
<dbReference type="GO" id="GO:0005524">
    <property type="term" value="F:ATP binding"/>
    <property type="evidence" value="ECO:0007669"/>
    <property type="project" value="UniProtKB-KW"/>
</dbReference>
<dbReference type="PROSITE" id="PS50893">
    <property type="entry name" value="ABC_TRANSPORTER_2"/>
    <property type="match status" value="1"/>
</dbReference>
<gene>
    <name evidence="11" type="ORF">SacazDRAFT_01928</name>
</gene>
<dbReference type="InterPro" id="IPR025302">
    <property type="entry name" value="DrrA1/2-like_C"/>
</dbReference>
<dbReference type="GO" id="GO:1900753">
    <property type="term" value="P:doxorubicin transport"/>
    <property type="evidence" value="ECO:0007669"/>
    <property type="project" value="InterPro"/>
</dbReference>
<dbReference type="GO" id="GO:0043215">
    <property type="term" value="P:daunorubicin transport"/>
    <property type="evidence" value="ECO:0007669"/>
    <property type="project" value="InterPro"/>
</dbReference>
<keyword evidence="12" id="KW-1185">Reference proteome</keyword>
<dbReference type="GO" id="GO:0046677">
    <property type="term" value="P:response to antibiotic"/>
    <property type="evidence" value="ECO:0007669"/>
    <property type="project" value="UniProtKB-KW"/>
</dbReference>
<reference evidence="11 12" key="1">
    <citation type="journal article" date="2012" name="Stand. Genomic Sci.">
        <title>Genome sequence of the soil bacterium Saccharomonospora azurea type strain (NA-128(T)).</title>
        <authorList>
            <person name="Klenk H.P."/>
            <person name="Held B."/>
            <person name="Lucas S."/>
            <person name="Lapidus A."/>
            <person name="Copeland A."/>
            <person name="Hammon N."/>
            <person name="Pitluck S."/>
            <person name="Goodwin L.A."/>
            <person name="Han C."/>
            <person name="Tapia R."/>
            <person name="Brambilla E.M."/>
            <person name="Potter G."/>
            <person name="Land M."/>
            <person name="Ivanova N."/>
            <person name="Rohde M."/>
            <person name="Goker M."/>
            <person name="Detter J.C."/>
            <person name="Kyrpides N.C."/>
            <person name="Woyke T."/>
        </authorList>
    </citation>
    <scope>NUCLEOTIDE SEQUENCE [LARGE SCALE GENOMIC DNA]</scope>
    <source>
        <strain evidence="11 12">NA-128</strain>
    </source>
</reference>
<dbReference type="EMBL" id="CM001466">
    <property type="protein sequence ID" value="EHY88846.1"/>
    <property type="molecule type" value="Genomic_DNA"/>
</dbReference>
<dbReference type="Pfam" id="PF13732">
    <property type="entry name" value="DrrA1-3_C"/>
    <property type="match status" value="1"/>
</dbReference>
<keyword evidence="6" id="KW-1278">Translocase</keyword>
<keyword evidence="7" id="KW-0472">Membrane</keyword>
<evidence type="ECO:0000256" key="1">
    <source>
        <dbReference type="ARBA" id="ARBA00004413"/>
    </source>
</evidence>
<keyword evidence="5 11" id="KW-0067">ATP-binding</keyword>
<dbReference type="InterPro" id="IPR050763">
    <property type="entry name" value="ABC_transporter_ATP-binding"/>
</dbReference>
<dbReference type="InterPro" id="IPR017871">
    <property type="entry name" value="ABC_transporter-like_CS"/>
</dbReference>
<protein>
    <submittedName>
        <fullName evidence="11">Daunorubicin resistance ABC transporter ATP-binding subunit</fullName>
    </submittedName>
</protein>
<proteinExistence type="inferred from homology"/>
<dbReference type="OrthoDB" id="9804819at2"/>
<comment type="subcellular location">
    <subcellularLocation>
        <location evidence="1">Cell membrane</location>
        <topology evidence="1">Peripheral membrane protein</topology>
        <orientation evidence="1">Cytoplasmic side</orientation>
    </subcellularLocation>
</comment>
<dbReference type="HOGENOM" id="CLU_000604_1_2_11"/>
<comment type="similarity">
    <text evidence="9">Belongs to the ABC transporter superfamily. Drug exporter-1 (DrugE1) (TC 3.A.1.105) family.</text>
</comment>
<accession>H8GD57</accession>
<keyword evidence="2" id="KW-0813">Transport</keyword>
<feature type="domain" description="ABC transporter" evidence="10">
    <location>
        <begin position="8"/>
        <end position="238"/>
    </location>
</feature>
<evidence type="ECO:0000256" key="6">
    <source>
        <dbReference type="ARBA" id="ARBA00022967"/>
    </source>
</evidence>
<dbReference type="GO" id="GO:0005886">
    <property type="term" value="C:plasma membrane"/>
    <property type="evidence" value="ECO:0007669"/>
    <property type="project" value="UniProtKB-SubCell"/>
</dbReference>
<dbReference type="FunFam" id="3.40.50.300:FF:000589">
    <property type="entry name" value="ABC transporter, ATP-binding subunit"/>
    <property type="match status" value="1"/>
</dbReference>
<dbReference type="RefSeq" id="WP_005440925.1">
    <property type="nucleotide sequence ID" value="NZ_CM001466.1"/>
</dbReference>
<dbReference type="SUPFAM" id="SSF52540">
    <property type="entry name" value="P-loop containing nucleoside triphosphate hydrolases"/>
    <property type="match status" value="1"/>
</dbReference>
<evidence type="ECO:0000256" key="8">
    <source>
        <dbReference type="ARBA" id="ARBA00023251"/>
    </source>
</evidence>